<dbReference type="PANTHER" id="PTHR34388:SF1">
    <property type="entry name" value="DNA POLYMERASE III SUBUNIT DELTA"/>
    <property type="match status" value="1"/>
</dbReference>
<gene>
    <name evidence="11" type="primary">holA</name>
    <name evidence="11" type="ORF">ACFSUC_08250</name>
</gene>
<keyword evidence="5" id="KW-0235">DNA replication</keyword>
<dbReference type="EMBL" id="JBHUMM010000013">
    <property type="protein sequence ID" value="MFD2671594.1"/>
    <property type="molecule type" value="Genomic_DNA"/>
</dbReference>
<dbReference type="InterPro" id="IPR048466">
    <property type="entry name" value="DNA_pol3_delta-like_C"/>
</dbReference>
<keyword evidence="4 11" id="KW-0548">Nucleotidyltransferase</keyword>
<evidence type="ECO:0000259" key="9">
    <source>
        <dbReference type="Pfam" id="PF06144"/>
    </source>
</evidence>
<dbReference type="RefSeq" id="WP_379929069.1">
    <property type="nucleotide sequence ID" value="NZ_JBHUMM010000013.1"/>
</dbReference>
<dbReference type="Gene3D" id="1.10.8.60">
    <property type="match status" value="1"/>
</dbReference>
<dbReference type="Proteomes" id="UP001597497">
    <property type="component" value="Unassembled WGS sequence"/>
</dbReference>
<keyword evidence="12" id="KW-1185">Reference proteome</keyword>
<dbReference type="Gene3D" id="1.20.272.10">
    <property type="match status" value="1"/>
</dbReference>
<comment type="catalytic activity">
    <reaction evidence="8">
        <text>DNA(n) + a 2'-deoxyribonucleoside 5'-triphosphate = DNA(n+1) + diphosphate</text>
        <dbReference type="Rhea" id="RHEA:22508"/>
        <dbReference type="Rhea" id="RHEA-COMP:17339"/>
        <dbReference type="Rhea" id="RHEA-COMP:17340"/>
        <dbReference type="ChEBI" id="CHEBI:33019"/>
        <dbReference type="ChEBI" id="CHEBI:61560"/>
        <dbReference type="ChEBI" id="CHEBI:173112"/>
        <dbReference type="EC" id="2.7.7.7"/>
    </reaction>
</comment>
<dbReference type="Pfam" id="PF21694">
    <property type="entry name" value="DNA_pol3_delta_C"/>
    <property type="match status" value="1"/>
</dbReference>
<dbReference type="EC" id="2.7.7.7" evidence="1"/>
<comment type="similarity">
    <text evidence="7">Belongs to the DNA polymerase HolA subunit family.</text>
</comment>
<dbReference type="InterPro" id="IPR027417">
    <property type="entry name" value="P-loop_NTPase"/>
</dbReference>
<dbReference type="SUPFAM" id="SSF48019">
    <property type="entry name" value="post-AAA+ oligomerization domain-like"/>
    <property type="match status" value="1"/>
</dbReference>
<feature type="domain" description="DNA polymerase III delta subunit-like C-terminal" evidence="10">
    <location>
        <begin position="217"/>
        <end position="337"/>
    </location>
</feature>
<dbReference type="InterPro" id="IPR010372">
    <property type="entry name" value="DNA_pol3_delta_N"/>
</dbReference>
<sequence>MDIRQAFKHLQKGPLHGVYVCYGSESYLIREFMAQLQAACVEPGQAEFAVSKYDLKETAVQDVIEDAETLPFMVPTKIILAEEALFLTGAKDTSKVEHDLDRLLAYLESPVEFTVLVLVVHADKLDERKKIVKNIKDKGAVISFQPLNERDLKQWMQNRAKQSQCELTEEAIDRLLQHCGPRLQTLATEIDKLSTYGGERGVIRDTHVMELVPRSSEENIFQLIERIVEQKVEAALKLYDNLLNQKEEPIKILALMARQYRMMLQVKHLRKSGYSDQQIGSQIGAHPYAAKRAGEQAKRYSDAKLGHMLEEIARLDFEMKTGRANKTRALELLIIQISSQTQRESASSSSSSF</sequence>
<evidence type="ECO:0000313" key="11">
    <source>
        <dbReference type="EMBL" id="MFD2671594.1"/>
    </source>
</evidence>
<protein>
    <recommendedName>
        <fullName evidence="2">DNA polymerase III subunit delta</fullName>
        <ecNumber evidence="1">2.7.7.7</ecNumber>
    </recommendedName>
</protein>
<dbReference type="Pfam" id="PF06144">
    <property type="entry name" value="DNA_pol3_delta"/>
    <property type="match status" value="1"/>
</dbReference>
<evidence type="ECO:0000256" key="8">
    <source>
        <dbReference type="ARBA" id="ARBA00049244"/>
    </source>
</evidence>
<evidence type="ECO:0000256" key="1">
    <source>
        <dbReference type="ARBA" id="ARBA00012417"/>
    </source>
</evidence>
<evidence type="ECO:0000256" key="6">
    <source>
        <dbReference type="ARBA" id="ARBA00022932"/>
    </source>
</evidence>
<dbReference type="InterPro" id="IPR005790">
    <property type="entry name" value="DNA_polIII_delta"/>
</dbReference>
<evidence type="ECO:0000256" key="5">
    <source>
        <dbReference type="ARBA" id="ARBA00022705"/>
    </source>
</evidence>
<feature type="domain" description="DNA polymerase III delta N-terminal" evidence="9">
    <location>
        <begin position="19"/>
        <end position="144"/>
    </location>
</feature>
<dbReference type="PANTHER" id="PTHR34388">
    <property type="entry name" value="DNA POLYMERASE III SUBUNIT DELTA"/>
    <property type="match status" value="1"/>
</dbReference>
<keyword evidence="3 11" id="KW-0808">Transferase</keyword>
<evidence type="ECO:0000256" key="3">
    <source>
        <dbReference type="ARBA" id="ARBA00022679"/>
    </source>
</evidence>
<keyword evidence="6" id="KW-0239">DNA-directed DNA polymerase</keyword>
<evidence type="ECO:0000256" key="7">
    <source>
        <dbReference type="ARBA" id="ARBA00034754"/>
    </source>
</evidence>
<dbReference type="NCBIfam" id="TIGR01128">
    <property type="entry name" value="holA"/>
    <property type="match status" value="1"/>
</dbReference>
<evidence type="ECO:0000256" key="2">
    <source>
        <dbReference type="ARBA" id="ARBA00017703"/>
    </source>
</evidence>
<dbReference type="InterPro" id="IPR008921">
    <property type="entry name" value="DNA_pol3_clamp-load_cplx_C"/>
</dbReference>
<accession>A0ABW5RB05</accession>
<name>A0ABW5RB05_9BACL</name>
<comment type="caution">
    <text evidence="11">The sequence shown here is derived from an EMBL/GenBank/DDBJ whole genome shotgun (WGS) entry which is preliminary data.</text>
</comment>
<dbReference type="Gene3D" id="3.40.50.300">
    <property type="entry name" value="P-loop containing nucleotide triphosphate hydrolases"/>
    <property type="match status" value="1"/>
</dbReference>
<evidence type="ECO:0000259" key="10">
    <source>
        <dbReference type="Pfam" id="PF21694"/>
    </source>
</evidence>
<dbReference type="SUPFAM" id="SSF52540">
    <property type="entry name" value="P-loop containing nucleoside triphosphate hydrolases"/>
    <property type="match status" value="1"/>
</dbReference>
<dbReference type="GO" id="GO:0003887">
    <property type="term" value="F:DNA-directed DNA polymerase activity"/>
    <property type="evidence" value="ECO:0007669"/>
    <property type="project" value="UniProtKB-EC"/>
</dbReference>
<proteinExistence type="inferred from homology"/>
<evidence type="ECO:0000313" key="12">
    <source>
        <dbReference type="Proteomes" id="UP001597497"/>
    </source>
</evidence>
<organism evidence="11 12">
    <name type="scientific">Marinicrinis sediminis</name>
    <dbReference type="NCBI Taxonomy" id="1652465"/>
    <lineage>
        <taxon>Bacteria</taxon>
        <taxon>Bacillati</taxon>
        <taxon>Bacillota</taxon>
        <taxon>Bacilli</taxon>
        <taxon>Bacillales</taxon>
        <taxon>Paenibacillaceae</taxon>
    </lineage>
</organism>
<reference evidence="12" key="1">
    <citation type="journal article" date="2019" name="Int. J. Syst. Evol. Microbiol.">
        <title>The Global Catalogue of Microorganisms (GCM) 10K type strain sequencing project: providing services to taxonomists for standard genome sequencing and annotation.</title>
        <authorList>
            <consortium name="The Broad Institute Genomics Platform"/>
            <consortium name="The Broad Institute Genome Sequencing Center for Infectious Disease"/>
            <person name="Wu L."/>
            <person name="Ma J."/>
        </authorList>
    </citation>
    <scope>NUCLEOTIDE SEQUENCE [LARGE SCALE GENOMIC DNA]</scope>
    <source>
        <strain evidence="12">KCTC 33676</strain>
    </source>
</reference>
<evidence type="ECO:0000256" key="4">
    <source>
        <dbReference type="ARBA" id="ARBA00022695"/>
    </source>
</evidence>